<dbReference type="SUPFAM" id="SSF52540">
    <property type="entry name" value="P-loop containing nucleoside triphosphate hydrolases"/>
    <property type="match status" value="1"/>
</dbReference>
<dbReference type="InterPro" id="IPR000432">
    <property type="entry name" value="DNA_mismatch_repair_MutS_C"/>
</dbReference>
<organism evidence="10 11">
    <name type="scientific">Synchytrium microbalum</name>
    <dbReference type="NCBI Taxonomy" id="1806994"/>
    <lineage>
        <taxon>Eukaryota</taxon>
        <taxon>Fungi</taxon>
        <taxon>Fungi incertae sedis</taxon>
        <taxon>Chytridiomycota</taxon>
        <taxon>Chytridiomycota incertae sedis</taxon>
        <taxon>Chytridiomycetes</taxon>
        <taxon>Synchytriales</taxon>
        <taxon>Synchytriaceae</taxon>
        <taxon>Synchytrium</taxon>
    </lineage>
</organism>
<dbReference type="InterPro" id="IPR027417">
    <property type="entry name" value="P-loop_NTPase"/>
</dbReference>
<dbReference type="SUPFAM" id="SSF53150">
    <property type="entry name" value="DNA repair protein MutS, domain II"/>
    <property type="match status" value="1"/>
</dbReference>
<feature type="compositionally biased region" description="Acidic residues" evidence="8">
    <location>
        <begin position="92"/>
        <end position="102"/>
    </location>
</feature>
<dbReference type="PIRSF" id="PIRSF037677">
    <property type="entry name" value="DNA_mis_repair_Msh6"/>
    <property type="match status" value="1"/>
</dbReference>
<dbReference type="SMART" id="SM00533">
    <property type="entry name" value="MUTSd"/>
    <property type="match status" value="1"/>
</dbReference>
<feature type="compositionally biased region" description="Low complexity" evidence="8">
    <location>
        <begin position="234"/>
        <end position="243"/>
    </location>
</feature>
<dbReference type="InterPro" id="IPR007860">
    <property type="entry name" value="DNA_mmatch_repair_MutS_con_dom"/>
</dbReference>
<comment type="caution">
    <text evidence="10">The sequence shown here is derived from an EMBL/GenBank/DDBJ whole genome shotgun (WGS) entry which is preliminary data.</text>
</comment>
<dbReference type="RefSeq" id="XP_031025801.1">
    <property type="nucleotide sequence ID" value="XM_031168161.1"/>
</dbReference>
<accession>A0A507CBE4</accession>
<feature type="compositionally biased region" description="Polar residues" evidence="8">
    <location>
        <begin position="68"/>
        <end position="81"/>
    </location>
</feature>
<keyword evidence="11" id="KW-1185">Reference proteome</keyword>
<feature type="compositionally biased region" description="Low complexity" evidence="8">
    <location>
        <begin position="58"/>
        <end position="67"/>
    </location>
</feature>
<dbReference type="GO" id="GO:0016740">
    <property type="term" value="F:transferase activity"/>
    <property type="evidence" value="ECO:0007669"/>
    <property type="project" value="UniProtKB-KW"/>
</dbReference>
<dbReference type="Gene3D" id="1.10.1420.10">
    <property type="match status" value="2"/>
</dbReference>
<dbReference type="OrthoDB" id="10252754at2759"/>
<dbReference type="Gene3D" id="3.40.1170.10">
    <property type="entry name" value="DNA repair protein MutS, domain I"/>
    <property type="match status" value="1"/>
</dbReference>
<dbReference type="PROSITE" id="PS00486">
    <property type="entry name" value="DNA_MISMATCH_REPAIR_2"/>
    <property type="match status" value="1"/>
</dbReference>
<dbReference type="GO" id="GO:0030983">
    <property type="term" value="F:mismatched DNA binding"/>
    <property type="evidence" value="ECO:0007669"/>
    <property type="project" value="UniProtKB-UniRule"/>
</dbReference>
<dbReference type="SUPFAM" id="SSF48334">
    <property type="entry name" value="DNA repair protein MutS, domain III"/>
    <property type="match status" value="1"/>
</dbReference>
<feature type="region of interest" description="Disordered" evidence="8">
    <location>
        <begin position="1"/>
        <end position="277"/>
    </location>
</feature>
<proteinExistence type="inferred from homology"/>
<dbReference type="Proteomes" id="UP000319731">
    <property type="component" value="Unassembled WGS sequence"/>
</dbReference>
<keyword evidence="10" id="KW-0808">Transferase</keyword>
<dbReference type="Pfam" id="PF05188">
    <property type="entry name" value="MutS_II"/>
    <property type="match status" value="1"/>
</dbReference>
<dbReference type="InterPro" id="IPR007696">
    <property type="entry name" value="DNA_mismatch_repair_MutS_core"/>
</dbReference>
<dbReference type="GO" id="GO:0005524">
    <property type="term" value="F:ATP binding"/>
    <property type="evidence" value="ECO:0007669"/>
    <property type="project" value="UniProtKB-UniRule"/>
</dbReference>
<keyword evidence="3 6" id="KW-0227">DNA damage</keyword>
<dbReference type="InterPro" id="IPR045076">
    <property type="entry name" value="MutS"/>
</dbReference>
<evidence type="ECO:0000256" key="4">
    <source>
        <dbReference type="ARBA" id="ARBA00022840"/>
    </source>
</evidence>
<feature type="compositionally biased region" description="Acidic residues" evidence="8">
    <location>
        <begin position="193"/>
        <end position="210"/>
    </location>
</feature>
<dbReference type="InterPro" id="IPR017261">
    <property type="entry name" value="DNA_mismatch_repair_MutS/MSH"/>
</dbReference>
<evidence type="ECO:0000259" key="9">
    <source>
        <dbReference type="PROSITE" id="PS00486"/>
    </source>
</evidence>
<dbReference type="FunFam" id="1.10.1420.10:FF:000005">
    <property type="entry name" value="DNA mismatch repair protein"/>
    <property type="match status" value="1"/>
</dbReference>
<dbReference type="InterPro" id="IPR036187">
    <property type="entry name" value="DNA_mismatch_repair_MutS_sf"/>
</dbReference>
<dbReference type="GO" id="GO:0006298">
    <property type="term" value="P:mismatch repair"/>
    <property type="evidence" value="ECO:0007669"/>
    <property type="project" value="InterPro"/>
</dbReference>
<keyword evidence="6 7" id="KW-0234">DNA repair</keyword>
<gene>
    <name evidence="10" type="ORF">SmJEL517_g02233</name>
</gene>
<dbReference type="Pfam" id="PF00488">
    <property type="entry name" value="MutS_V"/>
    <property type="match status" value="1"/>
</dbReference>
<keyword evidence="5 6" id="KW-0238">DNA-binding</keyword>
<dbReference type="AlphaFoldDB" id="A0A507CBE4"/>
<evidence type="ECO:0000256" key="1">
    <source>
        <dbReference type="ARBA" id="ARBA00006271"/>
    </source>
</evidence>
<evidence type="ECO:0000313" key="10">
    <source>
        <dbReference type="EMBL" id="TPX35274.1"/>
    </source>
</evidence>
<feature type="compositionally biased region" description="Basic residues" evidence="8">
    <location>
        <begin position="165"/>
        <end position="174"/>
    </location>
</feature>
<evidence type="ECO:0000256" key="3">
    <source>
        <dbReference type="ARBA" id="ARBA00022763"/>
    </source>
</evidence>
<dbReference type="GO" id="GO:0140664">
    <property type="term" value="F:ATP-dependent DNA damage sensor activity"/>
    <property type="evidence" value="ECO:0007669"/>
    <property type="project" value="InterPro"/>
</dbReference>
<dbReference type="PANTHER" id="PTHR11361:SF148">
    <property type="entry name" value="DNA MISMATCH REPAIR PROTEIN MSH6"/>
    <property type="match status" value="1"/>
</dbReference>
<feature type="compositionally biased region" description="Basic and acidic residues" evidence="8">
    <location>
        <begin position="264"/>
        <end position="277"/>
    </location>
</feature>
<dbReference type="SMART" id="SM00534">
    <property type="entry name" value="MUTSac"/>
    <property type="match status" value="1"/>
</dbReference>
<feature type="compositionally biased region" description="Low complexity" evidence="8">
    <location>
        <begin position="250"/>
        <end position="263"/>
    </location>
</feature>
<dbReference type="InterPro" id="IPR016151">
    <property type="entry name" value="DNA_mismatch_repair_MutS_N"/>
</dbReference>
<dbReference type="InterPro" id="IPR036678">
    <property type="entry name" value="MutS_con_dom_sf"/>
</dbReference>
<dbReference type="InterPro" id="IPR007861">
    <property type="entry name" value="DNA_mismatch_repair_MutS_clamp"/>
</dbReference>
<dbReference type="SUPFAM" id="SSF55271">
    <property type="entry name" value="DNA repair protein MutS, domain I"/>
    <property type="match status" value="1"/>
</dbReference>
<dbReference type="EMBL" id="QEAO01000009">
    <property type="protein sequence ID" value="TPX35274.1"/>
    <property type="molecule type" value="Genomic_DNA"/>
</dbReference>
<sequence length="1225" mass="136398">MSAENQSPMSESQKPKSAKKSGPVKGQMSLLSFFGKPAASTSSPSQQPPPIAGTLSQASPTSSAAPTKSNITETPSGTKKQNAPKKQVVMSDDLDNMFDDHEETLNAMEVDEAHASNAIADMEVDVRDDEPGKLFRKTPGGKRNRAPEDDDDDDNDDDSQSMKTPKSKKSKRKRVIEDDDDDDQGAFTPGADDSNEMSLDEDDQGDDDDEPKSSKSYKTPKGSLKTFAFKIPGSSKSVDSSPSGFKTPKGKISSSRPASSSKKSVMDDDEKRNDRLQKFNVKNEKRYGFLKDIQDAERRAPDDPEYDPRTIYVPRSAFEAFTDFEKQYWEVKKNYWDTVVFFKKGKFYELYEKDADIGHQQFDLKLTDRTGMRMVGVPENSFDTWAAQFLAKGHKVARVEQIENSVGKTLRERESSGSKAEKVIRRELKSVLTVGTLVDSGLLTDDMSTYCLSLKEELVSENRPKFGVCFVDTATAEFRICSFDDDIDRTRLETLLLQLKPRELVLEKSTMSAKTARIIKNSCGGAVQINYLKPESEFWDADTTADEICSGAYFAKNGSDGKYDSWPRVIRATTKQSTAMSALGGLIWYLRSLKLDKDLVSAGNFHTYDPVQEAASLVLDGQTLLNLEVFENSVDGSDVGTLFRLLNRCTTPSGKRLFKRWVCHPLRSIPALEDRLDATDDLLQTEGLLETLTSAFSQLPDLERILSRIHTGGCKVKDFVGALDSLETLLEEMQKLSDTAQSFKSRRLASLIQSGFPATLKVHIKWFKDAFDHEQALKEDKITPSDGYDAVYDDAEANVERIDTLFEEHKTEAESEIIAKGLKYKDMGKEIYQLEVPARVKVPKDWVVMSKTKDVNRYYSPEIKKLVKEMTEAKETREAAIREVKSRMYSKFNENYADWMKVVNSLAEIDCLMSLANCRSALGEPSCRPQYVEDGPSVFRVHELRHPCVVPGFGSDFIPNDTKLGGDEPTMILLTGPNMGGKSTLLRQSCIAAIMSQLGCYVPARSCVLTPFDRIFTRIGANDNILAGQSTFMVELAETSRILREATPRSLVILDELGRGTSTFDGYAVAFACLHHLAIRVRCLGLFSTHYGSLTSEFADNALVGMRFMSFVADEDKREITFLYKLEEGVCPKSFGMNVAHMAGIPNGIVDRADEVAAQFENSHRMRQVKALGSGSQVSMARLADFVELVRTGEMMSVQSADEAALKKQLAVAQAVWTSLQIRAE</sequence>
<dbReference type="Pfam" id="PF05190">
    <property type="entry name" value="MutS_IV"/>
    <property type="match status" value="1"/>
</dbReference>
<dbReference type="Pfam" id="PF05192">
    <property type="entry name" value="MutS_III"/>
    <property type="match status" value="1"/>
</dbReference>
<feature type="domain" description="DNA mismatch repair proteins mutS family" evidence="9">
    <location>
        <begin position="1050"/>
        <end position="1066"/>
    </location>
</feature>
<feature type="compositionally biased region" description="Polar residues" evidence="8">
    <location>
        <begin position="1"/>
        <end position="12"/>
    </location>
</feature>
<dbReference type="GeneID" id="42003458"/>
<evidence type="ECO:0000256" key="8">
    <source>
        <dbReference type="SAM" id="MobiDB-lite"/>
    </source>
</evidence>
<dbReference type="GO" id="GO:0032301">
    <property type="term" value="C:MutSalpha complex"/>
    <property type="evidence" value="ECO:0007669"/>
    <property type="project" value="TreeGrafter"/>
</dbReference>
<feature type="compositionally biased region" description="Acidic residues" evidence="8">
    <location>
        <begin position="148"/>
        <end position="159"/>
    </location>
</feature>
<evidence type="ECO:0000256" key="2">
    <source>
        <dbReference type="ARBA" id="ARBA00022741"/>
    </source>
</evidence>
<feature type="compositionally biased region" description="Basic residues" evidence="8">
    <location>
        <begin position="134"/>
        <end position="144"/>
    </location>
</feature>
<dbReference type="FunFam" id="3.40.1170.10:FF:000002">
    <property type="entry name" value="DNA mismatch repair protein"/>
    <property type="match status" value="1"/>
</dbReference>
<reference evidence="10 11" key="1">
    <citation type="journal article" date="2019" name="Sci. Rep.">
        <title>Comparative genomics of chytrid fungi reveal insights into the obligate biotrophic and pathogenic lifestyle of Synchytrium endobioticum.</title>
        <authorList>
            <person name="van de Vossenberg B.T.L.H."/>
            <person name="Warris S."/>
            <person name="Nguyen H.D.T."/>
            <person name="van Gent-Pelzer M.P.E."/>
            <person name="Joly D.L."/>
            <person name="van de Geest H.C."/>
            <person name="Bonants P.J.M."/>
            <person name="Smith D.S."/>
            <person name="Levesque C.A."/>
            <person name="van der Lee T.A.J."/>
        </authorList>
    </citation>
    <scope>NUCLEOTIDE SEQUENCE [LARGE SCALE GENOMIC DNA]</scope>
    <source>
        <strain evidence="10 11">JEL517</strain>
    </source>
</reference>
<protein>
    <recommendedName>
        <fullName evidence="6">DNA mismatch repair protein</fullName>
    </recommendedName>
</protein>
<dbReference type="Gene3D" id="3.30.420.110">
    <property type="entry name" value="MutS, connector domain"/>
    <property type="match status" value="1"/>
</dbReference>
<dbReference type="InterPro" id="IPR007695">
    <property type="entry name" value="DNA_mismatch_repair_MutS-lik_N"/>
</dbReference>
<dbReference type="PANTHER" id="PTHR11361">
    <property type="entry name" value="DNA MISMATCH REPAIR PROTEIN MUTS FAMILY MEMBER"/>
    <property type="match status" value="1"/>
</dbReference>
<comment type="function">
    <text evidence="6 7">Component of the post-replicative DNA mismatch repair system (MMR).</text>
</comment>
<evidence type="ECO:0000313" key="11">
    <source>
        <dbReference type="Proteomes" id="UP000319731"/>
    </source>
</evidence>
<name>A0A507CBE4_9FUNG</name>
<dbReference type="NCBIfam" id="NF003810">
    <property type="entry name" value="PRK05399.1"/>
    <property type="match status" value="1"/>
</dbReference>
<comment type="similarity">
    <text evidence="1 6 7">Belongs to the DNA mismatch repair MutS family.</text>
</comment>
<dbReference type="Pfam" id="PF01624">
    <property type="entry name" value="MutS_I"/>
    <property type="match status" value="1"/>
</dbReference>
<evidence type="ECO:0000256" key="6">
    <source>
        <dbReference type="PIRNR" id="PIRNR037677"/>
    </source>
</evidence>
<dbReference type="Gene3D" id="3.40.50.300">
    <property type="entry name" value="P-loop containing nucleotide triphosphate hydrolases"/>
    <property type="match status" value="1"/>
</dbReference>
<evidence type="ECO:0000256" key="5">
    <source>
        <dbReference type="ARBA" id="ARBA00023125"/>
    </source>
</evidence>
<dbReference type="STRING" id="1806994.A0A507CBE4"/>
<keyword evidence="2 6" id="KW-0547">Nucleotide-binding</keyword>
<evidence type="ECO:0000256" key="7">
    <source>
        <dbReference type="RuleBase" id="RU003756"/>
    </source>
</evidence>
<keyword evidence="4 6" id="KW-0067">ATP-binding</keyword>